<keyword evidence="4" id="KW-0812">Transmembrane</keyword>
<dbReference type="EMBL" id="WBVQ01000002">
    <property type="protein sequence ID" value="KAB2816664.1"/>
    <property type="molecule type" value="Genomic_DNA"/>
</dbReference>
<organism evidence="5 6">
    <name type="scientific">Phaeocystidibacter marisrubri</name>
    <dbReference type="NCBI Taxonomy" id="1577780"/>
    <lineage>
        <taxon>Bacteria</taxon>
        <taxon>Pseudomonadati</taxon>
        <taxon>Bacteroidota</taxon>
        <taxon>Flavobacteriia</taxon>
        <taxon>Flavobacteriales</taxon>
        <taxon>Phaeocystidibacteraceae</taxon>
        <taxon>Phaeocystidibacter</taxon>
    </lineage>
</organism>
<evidence type="ECO:0000256" key="2">
    <source>
        <dbReference type="ARBA" id="ARBA00022676"/>
    </source>
</evidence>
<dbReference type="Pfam" id="PF13641">
    <property type="entry name" value="Glyco_tranf_2_3"/>
    <property type="match status" value="1"/>
</dbReference>
<dbReference type="OrthoDB" id="9766299at2"/>
<feature type="transmembrane region" description="Helical" evidence="4">
    <location>
        <begin position="333"/>
        <end position="359"/>
    </location>
</feature>
<feature type="transmembrane region" description="Helical" evidence="4">
    <location>
        <begin position="405"/>
        <end position="426"/>
    </location>
</feature>
<dbReference type="SUPFAM" id="SSF53448">
    <property type="entry name" value="Nucleotide-diphospho-sugar transferases"/>
    <property type="match status" value="1"/>
</dbReference>
<name>A0A6L3ZH59_9FLAO</name>
<protein>
    <submittedName>
        <fullName evidence="5">Glycosyltransferase</fullName>
    </submittedName>
</protein>
<evidence type="ECO:0000313" key="6">
    <source>
        <dbReference type="Proteomes" id="UP000484164"/>
    </source>
</evidence>
<evidence type="ECO:0000313" key="5">
    <source>
        <dbReference type="EMBL" id="KAB2816664.1"/>
    </source>
</evidence>
<sequence length="463" mass="53130">MLSYVFLALFSNIQARIYIQRNKYAKYDLLLKSSVAPTVSVLAPAYNEEATIVENIRSLMSISYPRYEVVVVNDGSKDSTLQQCIDAYDLEKIPFQPTGSLVCQEIVAVYRSKNPVFKKLLVVDKLNGGKADALNAGLNVARSDYVMNIDVDCILERDCLQRLMKPFLEESGRRVIATGGVIRIANNCVVEGGSIKEVNLPTSLIGRFQTLEYLRAFLLGRMAWGYLDGLLLISGALGVFDKQLVLKCGGYFAETVGEDMELVVRMRRYAREHGIKYKVEFIPDPLCWTEVPEDTKVLYRQRNRWTRGTIETILLHKKLFMNPRYGKIGLLSFPYWVFFEWLAPIIEFFGIVSMIFMAMLGLINWSFFILLFAMVYLFSITISIYTLFMEDLTFFQYKRNKDFRILILMAFLEPFLFHPFVVWSAVRGNWDYFFEGKKQWGAMKRAGFNKPTSSSTDSTTPVG</sequence>
<evidence type="ECO:0000256" key="1">
    <source>
        <dbReference type="ARBA" id="ARBA00006739"/>
    </source>
</evidence>
<keyword evidence="4" id="KW-0472">Membrane</keyword>
<reference evidence="5 6" key="1">
    <citation type="submission" date="2019-10" db="EMBL/GenBank/DDBJ databases">
        <title>Genome sequence of Phaeocystidibacter marisrubri JCM30614 (type strain).</title>
        <authorList>
            <person name="Bowman J.P."/>
        </authorList>
    </citation>
    <scope>NUCLEOTIDE SEQUENCE [LARGE SCALE GENOMIC DNA]</scope>
    <source>
        <strain evidence="5 6">JCM 30614</strain>
    </source>
</reference>
<dbReference type="CDD" id="cd06423">
    <property type="entry name" value="CESA_like"/>
    <property type="match status" value="1"/>
</dbReference>
<dbReference type="PANTHER" id="PTHR43630:SF1">
    <property type="entry name" value="POLY-BETA-1,6-N-ACETYL-D-GLUCOSAMINE SYNTHASE"/>
    <property type="match status" value="1"/>
</dbReference>
<comment type="caution">
    <text evidence="5">The sequence shown here is derived from an EMBL/GenBank/DDBJ whole genome shotgun (WGS) entry which is preliminary data.</text>
</comment>
<dbReference type="AlphaFoldDB" id="A0A6L3ZH59"/>
<comment type="similarity">
    <text evidence="1">Belongs to the glycosyltransferase 2 family.</text>
</comment>
<evidence type="ECO:0000256" key="4">
    <source>
        <dbReference type="SAM" id="Phobius"/>
    </source>
</evidence>
<dbReference type="Proteomes" id="UP000484164">
    <property type="component" value="Unassembled WGS sequence"/>
</dbReference>
<dbReference type="GO" id="GO:0016757">
    <property type="term" value="F:glycosyltransferase activity"/>
    <property type="evidence" value="ECO:0007669"/>
    <property type="project" value="UniProtKB-KW"/>
</dbReference>
<dbReference type="PANTHER" id="PTHR43630">
    <property type="entry name" value="POLY-BETA-1,6-N-ACETYL-D-GLUCOSAMINE SYNTHASE"/>
    <property type="match status" value="1"/>
</dbReference>
<keyword evidence="4" id="KW-1133">Transmembrane helix</keyword>
<proteinExistence type="inferred from homology"/>
<accession>A0A6L3ZH59</accession>
<keyword evidence="3 5" id="KW-0808">Transferase</keyword>
<gene>
    <name evidence="5" type="ORF">F8C82_12770</name>
</gene>
<feature type="transmembrane region" description="Helical" evidence="4">
    <location>
        <begin position="365"/>
        <end position="385"/>
    </location>
</feature>
<evidence type="ECO:0000256" key="3">
    <source>
        <dbReference type="ARBA" id="ARBA00022679"/>
    </source>
</evidence>
<dbReference type="InterPro" id="IPR029044">
    <property type="entry name" value="Nucleotide-diphossugar_trans"/>
</dbReference>
<keyword evidence="6" id="KW-1185">Reference proteome</keyword>
<dbReference type="Gene3D" id="3.90.550.10">
    <property type="entry name" value="Spore Coat Polysaccharide Biosynthesis Protein SpsA, Chain A"/>
    <property type="match status" value="1"/>
</dbReference>
<keyword evidence="2" id="KW-0328">Glycosyltransferase</keyword>